<keyword evidence="1" id="KW-0347">Helicase</keyword>
<evidence type="ECO:0000313" key="2">
    <source>
        <dbReference type="Proteomes" id="UP000887116"/>
    </source>
</evidence>
<name>A0A8X6FCQ9_TRICU</name>
<dbReference type="OrthoDB" id="6476270at2759"/>
<gene>
    <name evidence="1" type="ORF">TNCT_180031</name>
</gene>
<dbReference type="Proteomes" id="UP000887116">
    <property type="component" value="Unassembled WGS sequence"/>
</dbReference>
<accession>A0A8X6FCQ9</accession>
<dbReference type="GO" id="GO:0004386">
    <property type="term" value="F:helicase activity"/>
    <property type="evidence" value="ECO:0007669"/>
    <property type="project" value="UniProtKB-KW"/>
</dbReference>
<protein>
    <submittedName>
        <fullName evidence="1">ATP-dependent DNA helicase</fullName>
    </submittedName>
</protein>
<dbReference type="EMBL" id="BMAO01011732">
    <property type="protein sequence ID" value="GFQ75911.1"/>
    <property type="molecule type" value="Genomic_DNA"/>
</dbReference>
<comment type="caution">
    <text evidence="1">The sequence shown here is derived from an EMBL/GenBank/DDBJ whole genome shotgun (WGS) entry which is preliminary data.</text>
</comment>
<keyword evidence="2" id="KW-1185">Reference proteome</keyword>
<proteinExistence type="predicted"/>
<keyword evidence="1" id="KW-0378">Hydrolase</keyword>
<sequence>MIATSELRRSDGRAVTPYHVLCDDTIMRLRVRHSLTIAFKHVEKDTKITRKQIEYEDYINNSTETNLVFLKSIPNSMWYWAD</sequence>
<reference evidence="1" key="1">
    <citation type="submission" date="2020-07" db="EMBL/GenBank/DDBJ databases">
        <title>Multicomponent nature underlies the extraordinary mechanical properties of spider dragline silk.</title>
        <authorList>
            <person name="Kono N."/>
            <person name="Nakamura H."/>
            <person name="Mori M."/>
            <person name="Yoshida Y."/>
            <person name="Ohtoshi R."/>
            <person name="Malay A.D."/>
            <person name="Moran D.A.P."/>
            <person name="Tomita M."/>
            <person name="Numata K."/>
            <person name="Arakawa K."/>
        </authorList>
    </citation>
    <scope>NUCLEOTIDE SEQUENCE</scope>
</reference>
<dbReference type="AlphaFoldDB" id="A0A8X6FCQ9"/>
<organism evidence="1 2">
    <name type="scientific">Trichonephila clavata</name>
    <name type="common">Joro spider</name>
    <name type="synonym">Nephila clavata</name>
    <dbReference type="NCBI Taxonomy" id="2740835"/>
    <lineage>
        <taxon>Eukaryota</taxon>
        <taxon>Metazoa</taxon>
        <taxon>Ecdysozoa</taxon>
        <taxon>Arthropoda</taxon>
        <taxon>Chelicerata</taxon>
        <taxon>Arachnida</taxon>
        <taxon>Araneae</taxon>
        <taxon>Araneomorphae</taxon>
        <taxon>Entelegynae</taxon>
        <taxon>Araneoidea</taxon>
        <taxon>Nephilidae</taxon>
        <taxon>Trichonephila</taxon>
    </lineage>
</organism>
<keyword evidence="1" id="KW-0067">ATP-binding</keyword>
<evidence type="ECO:0000313" key="1">
    <source>
        <dbReference type="EMBL" id="GFQ75911.1"/>
    </source>
</evidence>
<keyword evidence="1" id="KW-0547">Nucleotide-binding</keyword>